<dbReference type="Pfam" id="PF00072">
    <property type="entry name" value="Response_reg"/>
    <property type="match status" value="1"/>
</dbReference>
<dbReference type="AlphaFoldDB" id="A0A518K080"/>
<evidence type="ECO:0000259" key="3">
    <source>
        <dbReference type="PROSITE" id="PS50110"/>
    </source>
</evidence>
<dbReference type="OrthoDB" id="278031at2"/>
<protein>
    <submittedName>
        <fullName evidence="4">Response regulator MprA</fullName>
    </submittedName>
</protein>
<dbReference type="SUPFAM" id="SSF52172">
    <property type="entry name" value="CheY-like"/>
    <property type="match status" value="1"/>
</dbReference>
<keyword evidence="5" id="KW-1185">Reference proteome</keyword>
<feature type="domain" description="Response regulatory" evidence="3">
    <location>
        <begin position="9"/>
        <end position="127"/>
    </location>
</feature>
<evidence type="ECO:0000313" key="4">
    <source>
        <dbReference type="EMBL" id="QDV71212.1"/>
    </source>
</evidence>
<accession>A0A518K080</accession>
<dbReference type="InterPro" id="IPR050595">
    <property type="entry name" value="Bact_response_regulator"/>
</dbReference>
<dbReference type="SMART" id="SM00448">
    <property type="entry name" value="REC"/>
    <property type="match status" value="1"/>
</dbReference>
<reference evidence="4 5" key="1">
    <citation type="submission" date="2019-02" db="EMBL/GenBank/DDBJ databases">
        <title>Deep-cultivation of Planctomycetes and their phenomic and genomic characterization uncovers novel biology.</title>
        <authorList>
            <person name="Wiegand S."/>
            <person name="Jogler M."/>
            <person name="Boedeker C."/>
            <person name="Pinto D."/>
            <person name="Vollmers J."/>
            <person name="Rivas-Marin E."/>
            <person name="Kohn T."/>
            <person name="Peeters S.H."/>
            <person name="Heuer A."/>
            <person name="Rast P."/>
            <person name="Oberbeckmann S."/>
            <person name="Bunk B."/>
            <person name="Jeske O."/>
            <person name="Meyerdierks A."/>
            <person name="Storesund J.E."/>
            <person name="Kallscheuer N."/>
            <person name="Luecker S."/>
            <person name="Lage O.M."/>
            <person name="Pohl T."/>
            <person name="Merkel B.J."/>
            <person name="Hornburger P."/>
            <person name="Mueller R.-W."/>
            <person name="Bruemmer F."/>
            <person name="Labrenz M."/>
            <person name="Spormann A.M."/>
            <person name="Op den Camp H."/>
            <person name="Overmann J."/>
            <person name="Amann R."/>
            <person name="Jetten M.S.M."/>
            <person name="Mascher T."/>
            <person name="Medema M.H."/>
            <person name="Devos D.P."/>
            <person name="Kaster A.-K."/>
            <person name="Ovreas L."/>
            <person name="Rohde M."/>
            <person name="Galperin M.Y."/>
            <person name="Jogler C."/>
        </authorList>
    </citation>
    <scope>NUCLEOTIDE SEQUENCE [LARGE SCALE GENOMIC DNA]</scope>
    <source>
        <strain evidence="4 5">Poly24</strain>
    </source>
</reference>
<sequence length="165" mass="18237">MPTPEQPKRCVIADDVRASREVLRSWLTDCHFECILAHDGDQAWEAIENHPPDLLITDIEMPHCCGLELLRRVRAASSAEIQSIPVLVITSLHDSQIQPTIQRLGGNGLLTKPLDQYSTYVTVLAVLAPETDQESFIVSDPDGKITGDGLVSPTFRRLLKPLSNS</sequence>
<dbReference type="KEGG" id="rcf:Poly24_49460"/>
<dbReference type="Proteomes" id="UP000315082">
    <property type="component" value="Chromosome"/>
</dbReference>
<dbReference type="InterPro" id="IPR011006">
    <property type="entry name" value="CheY-like_superfamily"/>
</dbReference>
<dbReference type="CDD" id="cd00156">
    <property type="entry name" value="REC"/>
    <property type="match status" value="1"/>
</dbReference>
<dbReference type="PROSITE" id="PS50110">
    <property type="entry name" value="RESPONSE_REGULATORY"/>
    <property type="match status" value="1"/>
</dbReference>
<dbReference type="Gene3D" id="3.40.50.2300">
    <property type="match status" value="1"/>
</dbReference>
<evidence type="ECO:0000256" key="1">
    <source>
        <dbReference type="ARBA" id="ARBA00022553"/>
    </source>
</evidence>
<organism evidence="4 5">
    <name type="scientific">Rosistilla carotiformis</name>
    <dbReference type="NCBI Taxonomy" id="2528017"/>
    <lineage>
        <taxon>Bacteria</taxon>
        <taxon>Pseudomonadati</taxon>
        <taxon>Planctomycetota</taxon>
        <taxon>Planctomycetia</taxon>
        <taxon>Pirellulales</taxon>
        <taxon>Pirellulaceae</taxon>
        <taxon>Rosistilla</taxon>
    </lineage>
</organism>
<dbReference type="InterPro" id="IPR001789">
    <property type="entry name" value="Sig_transdc_resp-reg_receiver"/>
</dbReference>
<evidence type="ECO:0000313" key="5">
    <source>
        <dbReference type="Proteomes" id="UP000315082"/>
    </source>
</evidence>
<name>A0A518K080_9BACT</name>
<dbReference type="PANTHER" id="PTHR44591:SF23">
    <property type="entry name" value="CHEY SUBFAMILY"/>
    <property type="match status" value="1"/>
</dbReference>
<evidence type="ECO:0000256" key="2">
    <source>
        <dbReference type="PROSITE-ProRule" id="PRU00169"/>
    </source>
</evidence>
<feature type="modified residue" description="4-aspartylphosphate" evidence="2">
    <location>
        <position position="58"/>
    </location>
</feature>
<keyword evidence="1 2" id="KW-0597">Phosphoprotein</keyword>
<dbReference type="GO" id="GO:0000160">
    <property type="term" value="P:phosphorelay signal transduction system"/>
    <property type="evidence" value="ECO:0007669"/>
    <property type="project" value="InterPro"/>
</dbReference>
<dbReference type="RefSeq" id="WP_145101554.1">
    <property type="nucleotide sequence ID" value="NZ_CP036348.1"/>
</dbReference>
<proteinExistence type="predicted"/>
<dbReference type="PANTHER" id="PTHR44591">
    <property type="entry name" value="STRESS RESPONSE REGULATOR PROTEIN 1"/>
    <property type="match status" value="1"/>
</dbReference>
<gene>
    <name evidence="4" type="primary">mprA_2</name>
    <name evidence="4" type="ORF">Poly24_49460</name>
</gene>
<dbReference type="EMBL" id="CP036348">
    <property type="protein sequence ID" value="QDV71212.1"/>
    <property type="molecule type" value="Genomic_DNA"/>
</dbReference>